<gene>
    <name evidence="2" type="ORF">DPMN_030535</name>
</gene>
<dbReference type="Proteomes" id="UP000828390">
    <property type="component" value="Unassembled WGS sequence"/>
</dbReference>
<evidence type="ECO:0000313" key="3">
    <source>
        <dbReference type="Proteomes" id="UP000828390"/>
    </source>
</evidence>
<dbReference type="PROSITE" id="PS50058">
    <property type="entry name" value="G_PROTEIN_GAMMA"/>
    <property type="match status" value="1"/>
</dbReference>
<comment type="caution">
    <text evidence="2">The sequence shown here is derived from an EMBL/GenBank/DDBJ whole genome shotgun (WGS) entry which is preliminary data.</text>
</comment>
<protein>
    <recommendedName>
        <fullName evidence="1">G protein gamma domain-containing protein</fullName>
    </recommendedName>
</protein>
<dbReference type="EMBL" id="JAIWYP010000002">
    <property type="protein sequence ID" value="KAH3867409.1"/>
    <property type="molecule type" value="Genomic_DNA"/>
</dbReference>
<keyword evidence="3" id="KW-1185">Reference proteome</keyword>
<name>A0A9D4M0J8_DREPO</name>
<proteinExistence type="predicted"/>
<dbReference type="SUPFAM" id="SSF48670">
    <property type="entry name" value="Transducin (heterotrimeric G protein), gamma chain"/>
    <property type="match status" value="1"/>
</dbReference>
<reference evidence="2" key="2">
    <citation type="submission" date="2020-11" db="EMBL/GenBank/DDBJ databases">
        <authorList>
            <person name="McCartney M.A."/>
            <person name="Auch B."/>
            <person name="Kono T."/>
            <person name="Mallez S."/>
            <person name="Becker A."/>
            <person name="Gohl D.M."/>
            <person name="Silverstein K.A.T."/>
            <person name="Koren S."/>
            <person name="Bechman K.B."/>
            <person name="Herman A."/>
            <person name="Abrahante J.E."/>
            <person name="Garbe J."/>
        </authorList>
    </citation>
    <scope>NUCLEOTIDE SEQUENCE</scope>
    <source>
        <strain evidence="2">Duluth1</strain>
        <tissue evidence="2">Whole animal</tissue>
    </source>
</reference>
<dbReference type="Pfam" id="PF00631">
    <property type="entry name" value="G-gamma"/>
    <property type="match status" value="1"/>
</dbReference>
<organism evidence="2 3">
    <name type="scientific">Dreissena polymorpha</name>
    <name type="common">Zebra mussel</name>
    <name type="synonym">Mytilus polymorpha</name>
    <dbReference type="NCBI Taxonomy" id="45954"/>
    <lineage>
        <taxon>Eukaryota</taxon>
        <taxon>Metazoa</taxon>
        <taxon>Spiralia</taxon>
        <taxon>Lophotrochozoa</taxon>
        <taxon>Mollusca</taxon>
        <taxon>Bivalvia</taxon>
        <taxon>Autobranchia</taxon>
        <taxon>Heteroconchia</taxon>
        <taxon>Euheterodonta</taxon>
        <taxon>Imparidentia</taxon>
        <taxon>Neoheterodontei</taxon>
        <taxon>Myida</taxon>
        <taxon>Dreissenoidea</taxon>
        <taxon>Dreissenidae</taxon>
        <taxon>Dreissena</taxon>
    </lineage>
</organism>
<feature type="domain" description="G protein gamma" evidence="1">
    <location>
        <begin position="1"/>
        <end position="71"/>
    </location>
</feature>
<dbReference type="SMART" id="SM01224">
    <property type="entry name" value="G_gamma"/>
    <property type="match status" value="1"/>
</dbReference>
<dbReference type="Gene3D" id="4.10.260.10">
    <property type="entry name" value="Transducin (heterotrimeric G protein), gamma chain"/>
    <property type="match status" value="1"/>
</dbReference>
<sequence length="71" mass="7914">MQQEIKNLRETKKQLQEEAKVKPMKVSQALSEMMVFIETNKASDKLVTGFSNNKENPWVDGGAAGGNCLIM</sequence>
<dbReference type="SMART" id="SM00224">
    <property type="entry name" value="GGL"/>
    <property type="match status" value="1"/>
</dbReference>
<dbReference type="InterPro" id="IPR015898">
    <property type="entry name" value="G-protein_gamma-like_dom"/>
</dbReference>
<dbReference type="GO" id="GO:0007186">
    <property type="term" value="P:G protein-coupled receptor signaling pathway"/>
    <property type="evidence" value="ECO:0007669"/>
    <property type="project" value="InterPro"/>
</dbReference>
<reference evidence="2" key="1">
    <citation type="journal article" date="2019" name="bioRxiv">
        <title>The Genome of the Zebra Mussel, Dreissena polymorpha: A Resource for Invasive Species Research.</title>
        <authorList>
            <person name="McCartney M.A."/>
            <person name="Auch B."/>
            <person name="Kono T."/>
            <person name="Mallez S."/>
            <person name="Zhang Y."/>
            <person name="Obille A."/>
            <person name="Becker A."/>
            <person name="Abrahante J.E."/>
            <person name="Garbe J."/>
            <person name="Badalamenti J.P."/>
            <person name="Herman A."/>
            <person name="Mangelson H."/>
            <person name="Liachko I."/>
            <person name="Sullivan S."/>
            <person name="Sone E.D."/>
            <person name="Koren S."/>
            <person name="Silverstein K.A.T."/>
            <person name="Beckman K.B."/>
            <person name="Gohl D.M."/>
        </authorList>
    </citation>
    <scope>NUCLEOTIDE SEQUENCE</scope>
    <source>
        <strain evidence="2">Duluth1</strain>
        <tissue evidence="2">Whole animal</tissue>
    </source>
</reference>
<dbReference type="AlphaFoldDB" id="A0A9D4M0J8"/>
<evidence type="ECO:0000259" key="1">
    <source>
        <dbReference type="PROSITE" id="PS50058"/>
    </source>
</evidence>
<evidence type="ECO:0000313" key="2">
    <source>
        <dbReference type="EMBL" id="KAH3867409.1"/>
    </source>
</evidence>
<dbReference type="InterPro" id="IPR036284">
    <property type="entry name" value="GGL_sf"/>
</dbReference>
<accession>A0A9D4M0J8</accession>